<name>A0A8H7D2S2_9AGAR</name>
<evidence type="ECO:0000313" key="2">
    <source>
        <dbReference type="Proteomes" id="UP000620124"/>
    </source>
</evidence>
<dbReference type="GO" id="GO:0003341">
    <property type="term" value="P:cilium movement"/>
    <property type="evidence" value="ECO:0007669"/>
    <property type="project" value="TreeGrafter"/>
</dbReference>
<dbReference type="InterPro" id="IPR011989">
    <property type="entry name" value="ARM-like"/>
</dbReference>
<dbReference type="SUPFAM" id="SSF48371">
    <property type="entry name" value="ARM repeat"/>
    <property type="match status" value="1"/>
</dbReference>
<dbReference type="PANTHER" id="PTHR23314">
    <property type="entry name" value="SPERM-ASSOCIATED ANTIGEN 6 ARMADILLO REPEAT-CONTAINING"/>
    <property type="match status" value="1"/>
</dbReference>
<organism evidence="1 2">
    <name type="scientific">Mycena venus</name>
    <dbReference type="NCBI Taxonomy" id="2733690"/>
    <lineage>
        <taxon>Eukaryota</taxon>
        <taxon>Fungi</taxon>
        <taxon>Dikarya</taxon>
        <taxon>Basidiomycota</taxon>
        <taxon>Agaricomycotina</taxon>
        <taxon>Agaricomycetes</taxon>
        <taxon>Agaricomycetidae</taxon>
        <taxon>Agaricales</taxon>
        <taxon>Marasmiineae</taxon>
        <taxon>Mycenaceae</taxon>
        <taxon>Mycena</taxon>
    </lineage>
</organism>
<evidence type="ECO:0000313" key="1">
    <source>
        <dbReference type="EMBL" id="KAF7356921.1"/>
    </source>
</evidence>
<accession>A0A8H7D2S2</accession>
<dbReference type="InterPro" id="IPR000225">
    <property type="entry name" value="Armadillo"/>
</dbReference>
<dbReference type="AlphaFoldDB" id="A0A8H7D2S2"/>
<proteinExistence type="predicted"/>
<protein>
    <submittedName>
        <fullName evidence="1">Uncharacterized protein</fullName>
    </submittedName>
</protein>
<gene>
    <name evidence="1" type="ORF">MVEN_01028000</name>
</gene>
<dbReference type="GO" id="GO:0008017">
    <property type="term" value="F:microtubule binding"/>
    <property type="evidence" value="ECO:0007669"/>
    <property type="project" value="TreeGrafter"/>
</dbReference>
<dbReference type="Gene3D" id="1.25.10.10">
    <property type="entry name" value="Leucine-rich Repeat Variant"/>
    <property type="match status" value="2"/>
</dbReference>
<dbReference type="SMART" id="SM00185">
    <property type="entry name" value="ARM"/>
    <property type="match status" value="4"/>
</dbReference>
<keyword evidence="2" id="KW-1185">Reference proteome</keyword>
<dbReference type="InterPro" id="IPR016024">
    <property type="entry name" value="ARM-type_fold"/>
</dbReference>
<comment type="caution">
    <text evidence="1">The sequence shown here is derived from an EMBL/GenBank/DDBJ whole genome shotgun (WGS) entry which is preliminary data.</text>
</comment>
<dbReference type="EMBL" id="JACAZI010000007">
    <property type="protein sequence ID" value="KAF7356921.1"/>
    <property type="molecule type" value="Genomic_DNA"/>
</dbReference>
<reference evidence="1" key="1">
    <citation type="submission" date="2020-05" db="EMBL/GenBank/DDBJ databases">
        <title>Mycena genomes resolve the evolution of fungal bioluminescence.</title>
        <authorList>
            <person name="Tsai I.J."/>
        </authorList>
    </citation>
    <scope>NUCLEOTIDE SEQUENCE</scope>
    <source>
        <strain evidence="1">CCC161011</strain>
    </source>
</reference>
<dbReference type="Proteomes" id="UP000620124">
    <property type="component" value="Unassembled WGS sequence"/>
</dbReference>
<sequence>MLESPDPEARSSSCWLLGALGSHEEIISAVLELKPYMWLVSLLRRVQVLRHNSFFLSCFSDKDSSVIARAIYALCQIARWSDGAQAIVDARALDGMLAFLESSSSDIRKWTCELVGRLVEHESTVQAILGLQPCAQLLSVLQDEDAQVTEWATYALSQISLWSDGAQAMGDAKALDRVLILLESQRPRTRERACELVGRLTFHKSTAPTIMELQACGQLVCLLSDDDPRVILRATHALAQFAVWVDCAQMIVDAQALDHVLRLLKCLGQNVRKWACKLVGRLASHEPTVRAISESNVSAVLLSLLCEPAIRSSAIFALGAISGWPDGVAALADIDAFKELQELINSELLDSDTRDQTCRILDNLARYKAVGDWSGRGGKLRIVS</sequence>
<dbReference type="OrthoDB" id="3060694at2759"/>
<dbReference type="GO" id="GO:0015630">
    <property type="term" value="C:microtubule cytoskeleton"/>
    <property type="evidence" value="ECO:0007669"/>
    <property type="project" value="TreeGrafter"/>
</dbReference>
<dbReference type="PANTHER" id="PTHR23314:SF0">
    <property type="entry name" value="SPERM-ASSOCIATED ANTIGEN 6"/>
    <property type="match status" value="1"/>
</dbReference>